<gene>
    <name evidence="1" type="ORF">CHCC16736_2898</name>
</gene>
<dbReference type="AlphaFoldDB" id="A0A8B5YBQ7"/>
<evidence type="ECO:0000313" key="1">
    <source>
        <dbReference type="EMBL" id="TWL27577.1"/>
    </source>
</evidence>
<organism evidence="1 2">
    <name type="scientific">Bacillus licheniformis</name>
    <dbReference type="NCBI Taxonomy" id="1402"/>
    <lineage>
        <taxon>Bacteria</taxon>
        <taxon>Bacillati</taxon>
        <taxon>Bacillota</taxon>
        <taxon>Bacilli</taxon>
        <taxon>Bacillales</taxon>
        <taxon>Bacillaceae</taxon>
        <taxon>Bacillus</taxon>
    </lineage>
</organism>
<proteinExistence type="predicted"/>
<evidence type="ECO:0000313" key="2">
    <source>
        <dbReference type="Proteomes" id="UP000435910"/>
    </source>
</evidence>
<accession>A0A8B5YBQ7</accession>
<name>A0A8B5YBQ7_BACLI</name>
<dbReference type="Proteomes" id="UP000435910">
    <property type="component" value="Unassembled WGS sequence"/>
</dbReference>
<dbReference type="EMBL" id="NILC01000023">
    <property type="protein sequence ID" value="TWL27577.1"/>
    <property type="molecule type" value="Genomic_DNA"/>
</dbReference>
<sequence length="64" mass="7586">MLHSLPPALNRLGQSILKKRFLEMPFFTWTFPRQPLFLLNLSFQQNLKALSNEFYVNQFHMSTG</sequence>
<comment type="caution">
    <text evidence="1">The sequence shown here is derived from an EMBL/GenBank/DDBJ whole genome shotgun (WGS) entry which is preliminary data.</text>
</comment>
<reference evidence="1 2" key="1">
    <citation type="submission" date="2019-06" db="EMBL/GenBank/DDBJ databases">
        <title>Genome sequence analysis of &gt;100 Bacillus licheniformis strains suggests intrinsic resistance to this species.</title>
        <authorList>
            <person name="Wels M."/>
            <person name="Siezen R.J."/>
            <person name="Johansen E."/>
            <person name="Stuer-Lauridsen B."/>
            <person name="Bjerre K."/>
            <person name="Nielsen B.K.K."/>
        </authorList>
    </citation>
    <scope>NUCLEOTIDE SEQUENCE [LARGE SCALE GENOMIC DNA]</scope>
    <source>
        <strain evidence="1 2">BAC-16736</strain>
    </source>
</reference>
<protein>
    <submittedName>
        <fullName evidence="1">Uncharacterized protein</fullName>
    </submittedName>
</protein>